<keyword evidence="5 8" id="KW-1133">Transmembrane helix</keyword>
<feature type="transmembrane region" description="Helical" evidence="8">
    <location>
        <begin position="269"/>
        <end position="290"/>
    </location>
</feature>
<name>A0A1D2NHJ0_ORCCI</name>
<sequence length="664" mass="72037">MELSSKEECLPVGSAPKIVPSDSPVTLNNMEMERGAATSLYGWCSFTPSCIQFLVNKKAFLFVFCMTCVLQGTFHTYFVAVITTLEKLFSIPSQVTGTLMMGSEIGQVSSALLLPYFVGQGHRPRWMAIGSSLFALATLLCASPHVLIPLSVKLKATQDTQFCEISSNASLPCDIAEPDNPHFILFPIIFLSLLTIGLGQTAVYTLGIPFLDDNVASRDSPIYFSITIGVRILGPVLGFILGSLCTRLYIFPHVTPDYDPTDPRWLGAWWLGMLLISGSLFITSIIMYGFPSSLNRGKSKGVVPPQTHPKLRDFPNTIKRLLTNKILILRTFSCVFHLLPISGLYTFLPKYLESQFRLAAFQANMVTGIAGILVMGIGIFSSGVFIRRKEPSARGIAIWVAGAAGIYALGMVALMLPNCLTDKCSGCSKSMYSPVCGSDNRVYFSPCHAGCSANSSSIDSKKVLYENCSCIGPPDVVEREDLEKRTASSGLCPVSCDLFPVYLTIFMIIVLVHSTSEVGSMLLTLRCVEPRDKAMALGLIQCAIGIFGNVPCPVIYGTVVDSACIVWGSTRGECSVDDPTDPLDTSKRGHCWVYDSSSFRIYFHGTTAVLMFVAFVIDLVVVFHANRINIAVSESVAPEASKPEVSPLLAIRNGVVHEPADGSS</sequence>
<dbReference type="AlphaFoldDB" id="A0A1D2NHJ0"/>
<feature type="transmembrane region" description="Helical" evidence="8">
    <location>
        <begin position="360"/>
        <end position="384"/>
    </location>
</feature>
<keyword evidence="11" id="KW-1185">Reference proteome</keyword>
<evidence type="ECO:0000256" key="3">
    <source>
        <dbReference type="ARBA" id="ARBA00022475"/>
    </source>
</evidence>
<feature type="domain" description="Kazal-like" evidence="9">
    <location>
        <begin position="420"/>
        <end position="472"/>
    </location>
</feature>
<protein>
    <submittedName>
        <fullName evidence="10">Solute carrier organic anion transporter family member 4A1</fullName>
    </submittedName>
</protein>
<evidence type="ECO:0000313" key="10">
    <source>
        <dbReference type="EMBL" id="ODN04733.1"/>
    </source>
</evidence>
<dbReference type="OMA" id="NFAPICG"/>
<dbReference type="SUPFAM" id="SSF103473">
    <property type="entry name" value="MFS general substrate transporter"/>
    <property type="match status" value="1"/>
</dbReference>
<dbReference type="SUPFAM" id="SSF100895">
    <property type="entry name" value="Kazal-type serine protease inhibitors"/>
    <property type="match status" value="1"/>
</dbReference>
<dbReference type="GO" id="GO:0016323">
    <property type="term" value="C:basolateral plasma membrane"/>
    <property type="evidence" value="ECO:0007669"/>
    <property type="project" value="TreeGrafter"/>
</dbReference>
<comment type="similarity">
    <text evidence="2">Belongs to the organo anion transporter (TC 2.A.60) family.</text>
</comment>
<evidence type="ECO:0000256" key="2">
    <source>
        <dbReference type="ARBA" id="ARBA00009657"/>
    </source>
</evidence>
<comment type="subcellular location">
    <subcellularLocation>
        <location evidence="1">Cell membrane</location>
        <topology evidence="1">Multi-pass membrane protein</topology>
    </subcellularLocation>
</comment>
<feature type="transmembrane region" description="Helical" evidence="8">
    <location>
        <begin position="223"/>
        <end position="249"/>
    </location>
</feature>
<dbReference type="OrthoDB" id="5062115at2759"/>
<dbReference type="PANTHER" id="PTHR11388">
    <property type="entry name" value="ORGANIC ANION TRANSPORTER"/>
    <property type="match status" value="1"/>
</dbReference>
<evidence type="ECO:0000313" key="11">
    <source>
        <dbReference type="Proteomes" id="UP000094527"/>
    </source>
</evidence>
<reference evidence="10 11" key="1">
    <citation type="journal article" date="2016" name="Genome Biol. Evol.">
        <title>Gene Family Evolution Reflects Adaptation to Soil Environmental Stressors in the Genome of the Collembolan Orchesella cincta.</title>
        <authorList>
            <person name="Faddeeva-Vakhrusheva A."/>
            <person name="Derks M.F."/>
            <person name="Anvar S.Y."/>
            <person name="Agamennone V."/>
            <person name="Suring W."/>
            <person name="Smit S."/>
            <person name="van Straalen N.M."/>
            <person name="Roelofs D."/>
        </authorList>
    </citation>
    <scope>NUCLEOTIDE SEQUENCE [LARGE SCALE GENOMIC DNA]</scope>
    <source>
        <tissue evidence="10">Mixed pool</tissue>
    </source>
</reference>
<evidence type="ECO:0000256" key="1">
    <source>
        <dbReference type="ARBA" id="ARBA00004651"/>
    </source>
</evidence>
<feature type="transmembrane region" description="Helical" evidence="8">
    <location>
        <begin position="59"/>
        <end position="79"/>
    </location>
</feature>
<dbReference type="Pfam" id="PF07648">
    <property type="entry name" value="Kazal_2"/>
    <property type="match status" value="1"/>
</dbReference>
<gene>
    <name evidence="10" type="ORF">Ocin01_01899</name>
</gene>
<comment type="caution">
    <text evidence="10">The sequence shown here is derived from an EMBL/GenBank/DDBJ whole genome shotgun (WGS) entry which is preliminary data.</text>
</comment>
<feature type="transmembrane region" description="Helical" evidence="8">
    <location>
        <begin position="126"/>
        <end position="148"/>
    </location>
</feature>
<feature type="transmembrane region" description="Helical" evidence="8">
    <location>
        <begin position="396"/>
        <end position="416"/>
    </location>
</feature>
<keyword evidence="7" id="KW-1015">Disulfide bond</keyword>
<evidence type="ECO:0000256" key="8">
    <source>
        <dbReference type="SAM" id="Phobius"/>
    </source>
</evidence>
<feature type="transmembrane region" description="Helical" evidence="8">
    <location>
        <begin position="184"/>
        <end position="211"/>
    </location>
</feature>
<dbReference type="InterPro" id="IPR002350">
    <property type="entry name" value="Kazal_dom"/>
</dbReference>
<dbReference type="InterPro" id="IPR036259">
    <property type="entry name" value="MFS_trans_sf"/>
</dbReference>
<evidence type="ECO:0000256" key="4">
    <source>
        <dbReference type="ARBA" id="ARBA00022692"/>
    </source>
</evidence>
<dbReference type="PANTHER" id="PTHR11388:SF159">
    <property type="entry name" value="SOLUTE CARRIER ORGANIC ANION TRANSPORTER FAMILY MEMBER 74D"/>
    <property type="match status" value="1"/>
</dbReference>
<dbReference type="InterPro" id="IPR036058">
    <property type="entry name" value="Kazal_dom_sf"/>
</dbReference>
<dbReference type="Proteomes" id="UP000094527">
    <property type="component" value="Unassembled WGS sequence"/>
</dbReference>
<evidence type="ECO:0000259" key="9">
    <source>
        <dbReference type="PROSITE" id="PS51465"/>
    </source>
</evidence>
<evidence type="ECO:0000256" key="7">
    <source>
        <dbReference type="ARBA" id="ARBA00023157"/>
    </source>
</evidence>
<evidence type="ECO:0000256" key="6">
    <source>
        <dbReference type="ARBA" id="ARBA00023136"/>
    </source>
</evidence>
<dbReference type="GO" id="GO:0015347">
    <property type="term" value="F:sodium-independent organic anion transmembrane transporter activity"/>
    <property type="evidence" value="ECO:0007669"/>
    <property type="project" value="TreeGrafter"/>
</dbReference>
<dbReference type="GO" id="GO:0043252">
    <property type="term" value="P:sodium-independent organic anion transport"/>
    <property type="evidence" value="ECO:0007669"/>
    <property type="project" value="TreeGrafter"/>
</dbReference>
<dbReference type="EMBL" id="LJIJ01000036">
    <property type="protein sequence ID" value="ODN04733.1"/>
    <property type="molecule type" value="Genomic_DNA"/>
</dbReference>
<keyword evidence="6 8" id="KW-0472">Membrane</keyword>
<dbReference type="Pfam" id="PF03137">
    <property type="entry name" value="OATP"/>
    <property type="match status" value="1"/>
</dbReference>
<proteinExistence type="inferred from homology"/>
<keyword evidence="4 8" id="KW-0812">Transmembrane</keyword>
<feature type="transmembrane region" description="Helical" evidence="8">
    <location>
        <begin position="601"/>
        <end position="623"/>
    </location>
</feature>
<dbReference type="CDD" id="cd17336">
    <property type="entry name" value="MFS_SLCO_OATP"/>
    <property type="match status" value="1"/>
</dbReference>
<feature type="transmembrane region" description="Helical" evidence="8">
    <location>
        <begin position="327"/>
        <end position="348"/>
    </location>
</feature>
<dbReference type="InterPro" id="IPR004156">
    <property type="entry name" value="OATP"/>
</dbReference>
<feature type="transmembrane region" description="Helical" evidence="8">
    <location>
        <begin position="501"/>
        <end position="523"/>
    </location>
</feature>
<evidence type="ECO:0000256" key="5">
    <source>
        <dbReference type="ARBA" id="ARBA00022989"/>
    </source>
</evidence>
<feature type="transmembrane region" description="Helical" evidence="8">
    <location>
        <begin position="99"/>
        <end position="119"/>
    </location>
</feature>
<accession>A0A1D2NHJ0</accession>
<dbReference type="Gene3D" id="1.20.1250.20">
    <property type="entry name" value="MFS general substrate transporter like domains"/>
    <property type="match status" value="1"/>
</dbReference>
<keyword evidence="3" id="KW-1003">Cell membrane</keyword>
<dbReference type="PROSITE" id="PS51465">
    <property type="entry name" value="KAZAL_2"/>
    <property type="match status" value="1"/>
</dbReference>
<dbReference type="STRING" id="48709.A0A1D2NHJ0"/>
<feature type="transmembrane region" description="Helical" evidence="8">
    <location>
        <begin position="535"/>
        <end position="556"/>
    </location>
</feature>
<organism evidence="10 11">
    <name type="scientific">Orchesella cincta</name>
    <name type="common">Springtail</name>
    <name type="synonym">Podura cincta</name>
    <dbReference type="NCBI Taxonomy" id="48709"/>
    <lineage>
        <taxon>Eukaryota</taxon>
        <taxon>Metazoa</taxon>
        <taxon>Ecdysozoa</taxon>
        <taxon>Arthropoda</taxon>
        <taxon>Hexapoda</taxon>
        <taxon>Collembola</taxon>
        <taxon>Entomobryomorpha</taxon>
        <taxon>Entomobryoidea</taxon>
        <taxon>Orchesellidae</taxon>
        <taxon>Orchesellinae</taxon>
        <taxon>Orchesella</taxon>
    </lineage>
</organism>